<gene>
    <name evidence="2" type="ORF">BpHYR1_020522</name>
</gene>
<evidence type="ECO:0000313" key="3">
    <source>
        <dbReference type="Proteomes" id="UP000276133"/>
    </source>
</evidence>
<keyword evidence="1" id="KW-1133">Transmembrane helix</keyword>
<comment type="caution">
    <text evidence="2">The sequence shown here is derived from an EMBL/GenBank/DDBJ whole genome shotgun (WGS) entry which is preliminary data.</text>
</comment>
<reference evidence="2 3" key="1">
    <citation type="journal article" date="2018" name="Sci. Rep.">
        <title>Genomic signatures of local adaptation to the degree of environmental predictability in rotifers.</title>
        <authorList>
            <person name="Franch-Gras L."/>
            <person name="Hahn C."/>
            <person name="Garcia-Roger E.M."/>
            <person name="Carmona M.J."/>
            <person name="Serra M."/>
            <person name="Gomez A."/>
        </authorList>
    </citation>
    <scope>NUCLEOTIDE SEQUENCE [LARGE SCALE GENOMIC DNA]</scope>
    <source>
        <strain evidence="2">HYR1</strain>
    </source>
</reference>
<name>A0A3M7RLW7_BRAPC</name>
<evidence type="ECO:0000256" key="1">
    <source>
        <dbReference type="SAM" id="Phobius"/>
    </source>
</evidence>
<sequence length="152" mass="17744">MDIKRIFINNIECRYASISCTIIDKRLSFLGAANFILFICFICAELKLLAYAKTRTTVFLLKYGPRSDDIWNYPKASDHRPFCREFDELLRTSISWTIYYQILILQVEKCSDFNCLQNLFGRSMSYHFLENKWSVNSNSGFFSSYGPTDTCA</sequence>
<protein>
    <submittedName>
        <fullName evidence="2">Uncharacterized protein</fullName>
    </submittedName>
</protein>
<keyword evidence="1" id="KW-0812">Transmembrane</keyword>
<organism evidence="2 3">
    <name type="scientific">Brachionus plicatilis</name>
    <name type="common">Marine rotifer</name>
    <name type="synonym">Brachionus muelleri</name>
    <dbReference type="NCBI Taxonomy" id="10195"/>
    <lineage>
        <taxon>Eukaryota</taxon>
        <taxon>Metazoa</taxon>
        <taxon>Spiralia</taxon>
        <taxon>Gnathifera</taxon>
        <taxon>Rotifera</taxon>
        <taxon>Eurotatoria</taxon>
        <taxon>Monogononta</taxon>
        <taxon>Pseudotrocha</taxon>
        <taxon>Ploima</taxon>
        <taxon>Brachionidae</taxon>
        <taxon>Brachionus</taxon>
    </lineage>
</organism>
<dbReference type="EMBL" id="REGN01003131">
    <property type="protein sequence ID" value="RNA24387.1"/>
    <property type="molecule type" value="Genomic_DNA"/>
</dbReference>
<dbReference type="AlphaFoldDB" id="A0A3M7RLW7"/>
<dbReference type="Proteomes" id="UP000276133">
    <property type="component" value="Unassembled WGS sequence"/>
</dbReference>
<keyword evidence="1" id="KW-0472">Membrane</keyword>
<evidence type="ECO:0000313" key="2">
    <source>
        <dbReference type="EMBL" id="RNA24387.1"/>
    </source>
</evidence>
<accession>A0A3M7RLW7</accession>
<proteinExistence type="predicted"/>
<keyword evidence="3" id="KW-1185">Reference proteome</keyword>
<feature type="transmembrane region" description="Helical" evidence="1">
    <location>
        <begin position="32"/>
        <end position="52"/>
    </location>
</feature>